<dbReference type="GO" id="GO:0003677">
    <property type="term" value="F:DNA binding"/>
    <property type="evidence" value="ECO:0007669"/>
    <property type="project" value="UniProtKB-KW"/>
</dbReference>
<dbReference type="InterPro" id="IPR014710">
    <property type="entry name" value="RmlC-like_jellyroll"/>
</dbReference>
<evidence type="ECO:0000256" key="1">
    <source>
        <dbReference type="ARBA" id="ARBA00023015"/>
    </source>
</evidence>
<dbReference type="Gene3D" id="1.10.10.10">
    <property type="entry name" value="Winged helix-like DNA-binding domain superfamily/Winged helix DNA-binding domain"/>
    <property type="match status" value="1"/>
</dbReference>
<dbReference type="Pfam" id="PF00027">
    <property type="entry name" value="cNMP_binding"/>
    <property type="match status" value="1"/>
</dbReference>
<evidence type="ECO:0000256" key="2">
    <source>
        <dbReference type="ARBA" id="ARBA00023125"/>
    </source>
</evidence>
<evidence type="ECO:0000259" key="4">
    <source>
        <dbReference type="PROSITE" id="PS50042"/>
    </source>
</evidence>
<dbReference type="Gene3D" id="2.60.120.10">
    <property type="entry name" value="Jelly Rolls"/>
    <property type="match status" value="1"/>
</dbReference>
<dbReference type="AlphaFoldDB" id="A0A327QI57"/>
<feature type="domain" description="Cyclic nucleotide-binding" evidence="4">
    <location>
        <begin position="34"/>
        <end position="88"/>
    </location>
</feature>
<evidence type="ECO:0000256" key="3">
    <source>
        <dbReference type="ARBA" id="ARBA00023163"/>
    </source>
</evidence>
<evidence type="ECO:0000313" key="6">
    <source>
        <dbReference type="EMBL" id="RAJ04296.1"/>
    </source>
</evidence>
<dbReference type="EMBL" id="QLLL01000005">
    <property type="protein sequence ID" value="RAJ04296.1"/>
    <property type="molecule type" value="Genomic_DNA"/>
</dbReference>
<dbReference type="PROSITE" id="PS50042">
    <property type="entry name" value="CNMP_BINDING_3"/>
    <property type="match status" value="1"/>
</dbReference>
<name>A0A327QI57_9BACT</name>
<dbReference type="RefSeq" id="WP_111598591.1">
    <property type="nucleotide sequence ID" value="NZ_QLLL01000005.1"/>
</dbReference>
<dbReference type="PANTHER" id="PTHR24567:SF26">
    <property type="entry name" value="REGULATORY PROTEIN YEIL"/>
    <property type="match status" value="1"/>
</dbReference>
<dbReference type="SMART" id="SM00100">
    <property type="entry name" value="cNMP"/>
    <property type="match status" value="1"/>
</dbReference>
<feature type="domain" description="HTH crp-type" evidence="5">
    <location>
        <begin position="150"/>
        <end position="221"/>
    </location>
</feature>
<dbReference type="GO" id="GO:0005829">
    <property type="term" value="C:cytosol"/>
    <property type="evidence" value="ECO:0007669"/>
    <property type="project" value="TreeGrafter"/>
</dbReference>
<dbReference type="CDD" id="cd00038">
    <property type="entry name" value="CAP_ED"/>
    <property type="match status" value="1"/>
</dbReference>
<dbReference type="GO" id="GO:0003700">
    <property type="term" value="F:DNA-binding transcription factor activity"/>
    <property type="evidence" value="ECO:0007669"/>
    <property type="project" value="TreeGrafter"/>
</dbReference>
<dbReference type="InterPro" id="IPR018490">
    <property type="entry name" value="cNMP-bd_dom_sf"/>
</dbReference>
<evidence type="ECO:0000259" key="5">
    <source>
        <dbReference type="PROSITE" id="PS51063"/>
    </source>
</evidence>
<dbReference type="SUPFAM" id="SSF46785">
    <property type="entry name" value="Winged helix' DNA-binding domain"/>
    <property type="match status" value="1"/>
</dbReference>
<keyword evidence="3" id="KW-0804">Transcription</keyword>
<dbReference type="PROSITE" id="PS51063">
    <property type="entry name" value="HTH_CRP_2"/>
    <property type="match status" value="1"/>
</dbReference>
<keyword evidence="7" id="KW-1185">Reference proteome</keyword>
<sequence length="231" mass="26064">MKKEKFACDGSACTLCKLCLPEWLPAINAHKSVFSLKKGEVLFNEGDTVNGIYFVTKGKMKVHKQWGQEKELIVRFAKEGDIVGHRGVGGSELVFPVSATALEPVVVCFIPLDFFIATLKVNTAFLYDLMMFYARELQASERKMRNMAHMPVKGRLAEAFLSLQEKFGIDKNGFINLSLSKQDIAAYVGTTYETAFRMMNDFVAEEILLVEGKQYKILQEEPLKQLAYSTH</sequence>
<dbReference type="SUPFAM" id="SSF51206">
    <property type="entry name" value="cAMP-binding domain-like"/>
    <property type="match status" value="1"/>
</dbReference>
<dbReference type="PANTHER" id="PTHR24567">
    <property type="entry name" value="CRP FAMILY TRANSCRIPTIONAL REGULATORY PROTEIN"/>
    <property type="match status" value="1"/>
</dbReference>
<comment type="caution">
    <text evidence="6">The sequence shown here is derived from an EMBL/GenBank/DDBJ whole genome shotgun (WGS) entry which is preliminary data.</text>
</comment>
<dbReference type="InterPro" id="IPR050397">
    <property type="entry name" value="Env_Response_Regulators"/>
</dbReference>
<dbReference type="InterPro" id="IPR012318">
    <property type="entry name" value="HTH_CRP"/>
</dbReference>
<dbReference type="Pfam" id="PF13545">
    <property type="entry name" value="HTH_Crp_2"/>
    <property type="match status" value="1"/>
</dbReference>
<dbReference type="SMART" id="SM00419">
    <property type="entry name" value="HTH_CRP"/>
    <property type="match status" value="1"/>
</dbReference>
<proteinExistence type="predicted"/>
<reference evidence="6 7" key="1">
    <citation type="submission" date="2018-06" db="EMBL/GenBank/DDBJ databases">
        <title>Genomic Encyclopedia of Archaeal and Bacterial Type Strains, Phase II (KMG-II): from individual species to whole genera.</title>
        <authorList>
            <person name="Goeker M."/>
        </authorList>
    </citation>
    <scope>NUCLEOTIDE SEQUENCE [LARGE SCALE GENOMIC DNA]</scope>
    <source>
        <strain evidence="6 7">DSM 23857</strain>
    </source>
</reference>
<evidence type="ECO:0000313" key="7">
    <source>
        <dbReference type="Proteomes" id="UP000249547"/>
    </source>
</evidence>
<dbReference type="OrthoDB" id="9127033at2"/>
<accession>A0A327QI57</accession>
<dbReference type="Proteomes" id="UP000249547">
    <property type="component" value="Unassembled WGS sequence"/>
</dbReference>
<dbReference type="InterPro" id="IPR036390">
    <property type="entry name" value="WH_DNA-bd_sf"/>
</dbReference>
<organism evidence="6 7">
    <name type="scientific">Chitinophaga skermanii</name>
    <dbReference type="NCBI Taxonomy" id="331697"/>
    <lineage>
        <taxon>Bacteria</taxon>
        <taxon>Pseudomonadati</taxon>
        <taxon>Bacteroidota</taxon>
        <taxon>Chitinophagia</taxon>
        <taxon>Chitinophagales</taxon>
        <taxon>Chitinophagaceae</taxon>
        <taxon>Chitinophaga</taxon>
    </lineage>
</organism>
<gene>
    <name evidence="6" type="ORF">LX64_03176</name>
</gene>
<keyword evidence="2" id="KW-0238">DNA-binding</keyword>
<keyword evidence="1" id="KW-0805">Transcription regulation</keyword>
<protein>
    <submittedName>
        <fullName evidence="6">CRP-like cAMP-binding protein</fullName>
    </submittedName>
</protein>
<dbReference type="InterPro" id="IPR000595">
    <property type="entry name" value="cNMP-bd_dom"/>
</dbReference>
<dbReference type="InterPro" id="IPR036388">
    <property type="entry name" value="WH-like_DNA-bd_sf"/>
</dbReference>